<dbReference type="InterPro" id="IPR013377">
    <property type="entry name" value="FlgJ"/>
</dbReference>
<feature type="domain" description="Mannosyl-glycoprotein endo-beta-N-acetylglucosamidase-like" evidence="13">
    <location>
        <begin position="171"/>
        <end position="327"/>
    </location>
</feature>
<comment type="caution">
    <text evidence="14">The sequence shown here is derived from an EMBL/GenBank/DDBJ whole genome shotgun (WGS) entry which is preliminary data.</text>
</comment>
<keyword evidence="7" id="KW-1005">Bacterial flagellum biogenesis</keyword>
<keyword evidence="10" id="KW-0961">Cell wall biogenesis/degradation</keyword>
<evidence type="ECO:0000313" key="14">
    <source>
        <dbReference type="EMBL" id="KZN33001.1"/>
    </source>
</evidence>
<dbReference type="NCBIfam" id="TIGR02541">
    <property type="entry name" value="flagell_FlgJ"/>
    <property type="match status" value="1"/>
</dbReference>
<dbReference type="Proteomes" id="UP000076643">
    <property type="component" value="Unassembled WGS sequence"/>
</dbReference>
<evidence type="ECO:0000256" key="2">
    <source>
        <dbReference type="ARBA" id="ARBA00004418"/>
    </source>
</evidence>
<dbReference type="InterPro" id="IPR051056">
    <property type="entry name" value="Glycosyl_Hydrolase_73"/>
</dbReference>
<keyword evidence="8" id="KW-0378">Hydrolase</keyword>
<evidence type="ECO:0000256" key="12">
    <source>
        <dbReference type="SAM" id="MobiDB-lite"/>
    </source>
</evidence>
<keyword evidence="6" id="KW-0574">Periplasm</keyword>
<evidence type="ECO:0000256" key="11">
    <source>
        <dbReference type="ARBA" id="ARBA00030835"/>
    </source>
</evidence>
<comment type="subcellular location">
    <subcellularLocation>
        <location evidence="2">Periplasm</location>
    </subcellularLocation>
</comment>
<keyword evidence="9" id="KW-0326">Glycosidase</keyword>
<name>A0A166VLL5_9GAMM</name>
<evidence type="ECO:0000256" key="9">
    <source>
        <dbReference type="ARBA" id="ARBA00023295"/>
    </source>
</evidence>
<dbReference type="Gene3D" id="2.10.70.40">
    <property type="entry name" value="peptidoglycan hydrolase"/>
    <property type="match status" value="1"/>
</dbReference>
<comment type="function">
    <text evidence="1">Flagellum-specific muramidase which hydrolyzes the peptidoglycan layer to assemble the rod structure in the periplasmic space.</text>
</comment>
<proteinExistence type="inferred from homology"/>
<evidence type="ECO:0000256" key="10">
    <source>
        <dbReference type="ARBA" id="ARBA00023316"/>
    </source>
</evidence>
<evidence type="ECO:0000313" key="15">
    <source>
        <dbReference type="Proteomes" id="UP000076643"/>
    </source>
</evidence>
<evidence type="ECO:0000256" key="6">
    <source>
        <dbReference type="ARBA" id="ARBA00022764"/>
    </source>
</evidence>
<reference evidence="14 15" key="1">
    <citation type="submission" date="2013-07" db="EMBL/GenBank/DDBJ databases">
        <title>Comparative Genomic and Metabolomic Analysis of Twelve Strains of Pseudoalteromonas luteoviolacea.</title>
        <authorList>
            <person name="Vynne N.G."/>
            <person name="Mansson M."/>
            <person name="Gram L."/>
        </authorList>
    </citation>
    <scope>NUCLEOTIDE SEQUENCE [LARGE SCALE GENOMIC DNA]</scope>
    <source>
        <strain evidence="14 15">DSM 6061</strain>
    </source>
</reference>
<dbReference type="GO" id="GO:0044780">
    <property type="term" value="P:bacterial-type flagellum assembly"/>
    <property type="evidence" value="ECO:0007669"/>
    <property type="project" value="InterPro"/>
</dbReference>
<gene>
    <name evidence="14" type="ORF">N475_20995</name>
</gene>
<dbReference type="PANTHER" id="PTHR33308:SF9">
    <property type="entry name" value="PEPTIDOGLYCAN HYDROLASE FLGJ"/>
    <property type="match status" value="1"/>
</dbReference>
<dbReference type="GO" id="GO:0016798">
    <property type="term" value="F:hydrolase activity, acting on glycosyl bonds"/>
    <property type="evidence" value="ECO:0007669"/>
    <property type="project" value="UniProtKB-KW"/>
</dbReference>
<dbReference type="GO" id="GO:0042597">
    <property type="term" value="C:periplasmic space"/>
    <property type="evidence" value="ECO:0007669"/>
    <property type="project" value="UniProtKB-SubCell"/>
</dbReference>
<keyword evidence="15" id="KW-1185">Reference proteome</keyword>
<dbReference type="STRING" id="43657.S4054249_06120"/>
<dbReference type="SMART" id="SM00047">
    <property type="entry name" value="LYZ2"/>
    <property type="match status" value="1"/>
</dbReference>
<dbReference type="EMBL" id="AUYB01000126">
    <property type="protein sequence ID" value="KZN33001.1"/>
    <property type="molecule type" value="Genomic_DNA"/>
</dbReference>
<organism evidence="14 15">
    <name type="scientific">Pseudoalteromonas luteoviolacea DSM 6061</name>
    <dbReference type="NCBI Taxonomy" id="1365250"/>
    <lineage>
        <taxon>Bacteria</taxon>
        <taxon>Pseudomonadati</taxon>
        <taxon>Pseudomonadota</taxon>
        <taxon>Gammaproteobacteria</taxon>
        <taxon>Alteromonadales</taxon>
        <taxon>Pseudoalteromonadaceae</taxon>
        <taxon>Pseudoalteromonas</taxon>
    </lineage>
</organism>
<evidence type="ECO:0000256" key="5">
    <source>
        <dbReference type="ARBA" id="ARBA00013433"/>
    </source>
</evidence>
<accession>A0A166VLL5</accession>
<dbReference type="AlphaFoldDB" id="A0A166VLL5"/>
<sequence>MNTDPTHNQSFFDLSNLNSLRQDALKSAGDGDASKQALKKAAQHFESIFTQMLLTSMRKANEAFEDTDSPFNSSSVKFYREMHDQQMSLELSNNGSLGLADLIVQQLSPTKNGYMPASVIRTGAEIQSDKIASGQQSTAQVEAKPSILESADGSEENDVTKAERSQNQPQDPKSFESPEDFISTLWDYAKSAAQKLGLNPAVMVAQAALETGWGKHVIAKPDGNSSFNLFNIKADSRWEGDSASKMTLEFEQGLPVKKQANFRAYDSLKQSFNDYVDFLQSNPRYGDALKKAASPSEYLDALQQAGYATDPNYANKIKNVMGGEQFRSALTSLVRQGVN</sequence>
<dbReference type="Pfam" id="PF10135">
    <property type="entry name" value="Rod-binding"/>
    <property type="match status" value="1"/>
</dbReference>
<dbReference type="Gene3D" id="1.10.530.10">
    <property type="match status" value="1"/>
</dbReference>
<evidence type="ECO:0000256" key="8">
    <source>
        <dbReference type="ARBA" id="ARBA00022801"/>
    </source>
</evidence>
<comment type="similarity">
    <text evidence="3">In the N-terminal section; belongs to the FlgJ family.</text>
</comment>
<comment type="similarity">
    <text evidence="4">In the C-terminal section; belongs to the glycosyl hydrolase 73 family.</text>
</comment>
<dbReference type="InterPro" id="IPR002901">
    <property type="entry name" value="MGlyc_endo_b_GlcNAc-like_dom"/>
</dbReference>
<feature type="region of interest" description="Disordered" evidence="12">
    <location>
        <begin position="131"/>
        <end position="177"/>
    </location>
</feature>
<evidence type="ECO:0000256" key="1">
    <source>
        <dbReference type="ARBA" id="ARBA00002954"/>
    </source>
</evidence>
<protein>
    <recommendedName>
        <fullName evidence="5">Peptidoglycan hydrolase FlgJ</fullName>
    </recommendedName>
    <alternativeName>
        <fullName evidence="11">Muramidase FlgJ</fullName>
    </alternativeName>
</protein>
<dbReference type="Pfam" id="PF01832">
    <property type="entry name" value="Glucosaminidase"/>
    <property type="match status" value="1"/>
</dbReference>
<dbReference type="PANTHER" id="PTHR33308">
    <property type="entry name" value="PEPTIDOGLYCAN HYDROLASE FLGJ"/>
    <property type="match status" value="1"/>
</dbReference>
<dbReference type="RefSeq" id="WP_063356946.1">
    <property type="nucleotide sequence ID" value="NZ_AQHB01000016.1"/>
</dbReference>
<evidence type="ECO:0000256" key="3">
    <source>
        <dbReference type="ARBA" id="ARBA00006880"/>
    </source>
</evidence>
<evidence type="ECO:0000256" key="4">
    <source>
        <dbReference type="ARBA" id="ARBA00007974"/>
    </source>
</evidence>
<dbReference type="GO" id="GO:0071555">
    <property type="term" value="P:cell wall organization"/>
    <property type="evidence" value="ECO:0007669"/>
    <property type="project" value="UniProtKB-KW"/>
</dbReference>
<dbReference type="GO" id="GO:0004040">
    <property type="term" value="F:amidase activity"/>
    <property type="evidence" value="ECO:0007669"/>
    <property type="project" value="InterPro"/>
</dbReference>
<evidence type="ECO:0000256" key="7">
    <source>
        <dbReference type="ARBA" id="ARBA00022795"/>
    </source>
</evidence>
<dbReference type="InterPro" id="IPR019301">
    <property type="entry name" value="Flagellar_prot_FlgJ_N"/>
</dbReference>
<dbReference type="PATRIC" id="fig|1365250.3.peg.4031"/>
<evidence type="ECO:0000259" key="13">
    <source>
        <dbReference type="SMART" id="SM00047"/>
    </source>
</evidence>
<dbReference type="GO" id="GO:0071973">
    <property type="term" value="P:bacterial-type flagellum-dependent cell motility"/>
    <property type="evidence" value="ECO:0007669"/>
    <property type="project" value="TreeGrafter"/>
</dbReference>